<reference evidence="2 3" key="1">
    <citation type="journal article" date="2019" name="Emerg. Microbes Infect.">
        <title>Comprehensive subspecies identification of 175 nontuberculous mycobacteria species based on 7547 genomic profiles.</title>
        <authorList>
            <person name="Matsumoto Y."/>
            <person name="Kinjo T."/>
            <person name="Motooka D."/>
            <person name="Nabeya D."/>
            <person name="Jung N."/>
            <person name="Uechi K."/>
            <person name="Horii T."/>
            <person name="Iida T."/>
            <person name="Fujita J."/>
            <person name="Nakamura S."/>
        </authorList>
    </citation>
    <scope>NUCLEOTIDE SEQUENCE [LARGE SCALE GENOMIC DNA]</scope>
    <source>
        <strain evidence="2 3">JCM 17322</strain>
    </source>
</reference>
<dbReference type="AlphaFoldDB" id="A0A7I9XY75"/>
<reference evidence="2" key="2">
    <citation type="submission" date="2020-02" db="EMBL/GenBank/DDBJ databases">
        <authorList>
            <person name="Matsumoto Y."/>
            <person name="Motooka D."/>
            <person name="Nakamura S."/>
        </authorList>
    </citation>
    <scope>NUCLEOTIDE SEQUENCE</scope>
    <source>
        <strain evidence="2">JCM 17322</strain>
    </source>
</reference>
<evidence type="ECO:0000313" key="1">
    <source>
        <dbReference type="EMBL" id="GFG74706.1"/>
    </source>
</evidence>
<dbReference type="EMBL" id="BLKW01000004">
    <property type="protein sequence ID" value="GFG74735.1"/>
    <property type="molecule type" value="Genomic_DNA"/>
</dbReference>
<proteinExistence type="predicted"/>
<dbReference type="Proteomes" id="UP000465361">
    <property type="component" value="Unassembled WGS sequence"/>
</dbReference>
<sequence length="81" mass="8929">MTTPITPEQVQQLRERLQQMAAMQQLPTGSAAAARIYTVDEGMQLAEHMAQALHNHDRLPITTTVTHNDDGTLTIHVKPSA</sequence>
<dbReference type="EMBL" id="BLKW01000003">
    <property type="protein sequence ID" value="GFG74706.1"/>
    <property type="molecule type" value="Genomic_DNA"/>
</dbReference>
<comment type="caution">
    <text evidence="2">The sequence shown here is derived from an EMBL/GenBank/DDBJ whole genome shotgun (WGS) entry which is preliminary data.</text>
</comment>
<organism evidence="2 3">
    <name type="scientific">Mycobacterium botniense</name>
    <dbReference type="NCBI Taxonomy" id="84962"/>
    <lineage>
        <taxon>Bacteria</taxon>
        <taxon>Bacillati</taxon>
        <taxon>Actinomycetota</taxon>
        <taxon>Actinomycetes</taxon>
        <taxon>Mycobacteriales</taxon>
        <taxon>Mycobacteriaceae</taxon>
        <taxon>Mycobacterium</taxon>
    </lineage>
</organism>
<gene>
    <name evidence="1" type="ORF">MBOT_20710</name>
    <name evidence="2" type="ORF">MBOT_21000</name>
</gene>
<evidence type="ECO:0000313" key="3">
    <source>
        <dbReference type="Proteomes" id="UP000465361"/>
    </source>
</evidence>
<accession>A0A7I9XY75</accession>
<dbReference type="RefSeq" id="WP_163756952.1">
    <property type="nucleotide sequence ID" value="NZ_BLKW01000003.1"/>
</dbReference>
<protein>
    <submittedName>
        <fullName evidence="2">Uncharacterized protein</fullName>
    </submittedName>
</protein>
<keyword evidence="3" id="KW-1185">Reference proteome</keyword>
<name>A0A7I9XY75_9MYCO</name>
<evidence type="ECO:0000313" key="2">
    <source>
        <dbReference type="EMBL" id="GFG74735.1"/>
    </source>
</evidence>